<feature type="compositionally biased region" description="Acidic residues" evidence="2">
    <location>
        <begin position="195"/>
        <end position="227"/>
    </location>
</feature>
<feature type="region of interest" description="Disordered" evidence="2">
    <location>
        <begin position="189"/>
        <end position="233"/>
    </location>
</feature>
<feature type="region of interest" description="Disordered" evidence="2">
    <location>
        <begin position="1"/>
        <end position="24"/>
    </location>
</feature>
<comment type="similarity">
    <text evidence="1">Belongs to the actin family.</text>
</comment>
<dbReference type="Proteomes" id="UP001378960">
    <property type="component" value="Unassembled WGS sequence"/>
</dbReference>
<dbReference type="AlphaFoldDB" id="A0AAV5R8S8"/>
<gene>
    <name evidence="3" type="ORF">DAPK24_036040</name>
</gene>
<dbReference type="SUPFAM" id="SSF53067">
    <property type="entry name" value="Actin-like ATPase domain"/>
    <property type="match status" value="2"/>
</dbReference>
<evidence type="ECO:0000256" key="2">
    <source>
        <dbReference type="SAM" id="MobiDB-lite"/>
    </source>
</evidence>
<reference evidence="3 4" key="1">
    <citation type="journal article" date="2023" name="Elife">
        <title>Identification of key yeast species and microbe-microbe interactions impacting larval growth of Drosophila in the wild.</title>
        <authorList>
            <person name="Mure A."/>
            <person name="Sugiura Y."/>
            <person name="Maeda R."/>
            <person name="Honda K."/>
            <person name="Sakurai N."/>
            <person name="Takahashi Y."/>
            <person name="Watada M."/>
            <person name="Katoh T."/>
            <person name="Gotoh A."/>
            <person name="Gotoh Y."/>
            <person name="Taniguchi I."/>
            <person name="Nakamura K."/>
            <person name="Hayashi T."/>
            <person name="Katayama T."/>
            <person name="Uemura T."/>
            <person name="Hattori Y."/>
        </authorList>
    </citation>
    <scope>NUCLEOTIDE SEQUENCE [LARGE SCALE GENOMIC DNA]</scope>
    <source>
        <strain evidence="3 4">PK-24</strain>
    </source>
</reference>
<evidence type="ECO:0000313" key="4">
    <source>
        <dbReference type="Proteomes" id="UP001378960"/>
    </source>
</evidence>
<dbReference type="Pfam" id="PF00022">
    <property type="entry name" value="Actin"/>
    <property type="match status" value="1"/>
</dbReference>
<sequence>MQPNTNKRSHTTTDPDILLKRRQDRQKASEKLQLRLDEQGIKRNEVENNLNFSTIPQVLLINQKNYFTEYLKRDENLRIVRNSRDKINKSLKIKQINGSIELLKKSETISGAGNITETEDDDEENNLNENRTIVIHPGSHDIKIGWADDVDPIIIPNIIGYAKDNYNGKSNNENRDKFDVNGLYPERIFVKGDKAEDDDDNDDDENDDNNENDNENDNDDDYDDDDNEKEKIGKDGKKVKSYFALKNEKEFKDKCKPIIKSYKERMRYYKHRILPNCHSACFKFNRKQQYETNNLENIGDEEEFSNEGVENDSYNDKNMFIESSKWIKEMGRKYVIGDEVFRLKDEEEWIIRRPFSFNCIKDGEEGKESQVEIGFNEYDDKYNSKEELLGDIEIMFRHILKNKFNITKNEEFNKVNIMFVIPSLYRKTYVEDMIELFFNKFRFKNVSFIQDGLSASFGLGVSTGCIVDIGSDNIHICCVDEGMIVEDSRIVLNYGLNDVIKFWCKLLIQQQFPKININLNKLKDWKLIENLFFEHCTFNDNKTGVIQVGNLLEYESNKSARRYKFKIFDENMISCMGMFYPEVFNENKEDSVSKGRLFKGDSYEFTGYNNSEPLSILQEIQSRGISIVDKNDEDIIKFLHEINEVSNSNNNRRENIEEFLKKLFENVKEKEEKNIKNITPLDIAIIESITIAGINSGNDNSKLDKFYSNICVIGGGGKIEGIENILIDRIHIERNEILSNIGFVNAVKKGSMEEIIMGDNDGNGNGSNNINTNTNSNATVDVTAGMSSGEADSRTAGWKGGCVFARLKVAEELIISDEDWELLGARSLTYGCVFSY</sequence>
<evidence type="ECO:0000313" key="3">
    <source>
        <dbReference type="EMBL" id="GMM47029.1"/>
    </source>
</evidence>
<dbReference type="Gene3D" id="3.30.420.40">
    <property type="match status" value="2"/>
</dbReference>
<comment type="caution">
    <text evidence="3">The sequence shown here is derived from an EMBL/GenBank/DDBJ whole genome shotgun (WGS) entry which is preliminary data.</text>
</comment>
<evidence type="ECO:0000256" key="1">
    <source>
        <dbReference type="RuleBase" id="RU000487"/>
    </source>
</evidence>
<dbReference type="Gene3D" id="3.90.640.10">
    <property type="entry name" value="Actin, Chain A, domain 4"/>
    <property type="match status" value="1"/>
</dbReference>
<protein>
    <submittedName>
        <fullName evidence="3">Arp8 protein</fullName>
    </submittedName>
</protein>
<accession>A0AAV5R8S8</accession>
<name>A0AAV5R8S8_PICKL</name>
<dbReference type="InterPro" id="IPR043129">
    <property type="entry name" value="ATPase_NBD"/>
</dbReference>
<proteinExistence type="inferred from homology"/>
<dbReference type="SMART" id="SM00268">
    <property type="entry name" value="ACTIN"/>
    <property type="match status" value="1"/>
</dbReference>
<dbReference type="EMBL" id="BTGB01000005">
    <property type="protein sequence ID" value="GMM47029.1"/>
    <property type="molecule type" value="Genomic_DNA"/>
</dbReference>
<dbReference type="InterPro" id="IPR004000">
    <property type="entry name" value="Actin"/>
</dbReference>
<dbReference type="Gene3D" id="3.30.420.580">
    <property type="match status" value="1"/>
</dbReference>
<feature type="compositionally biased region" description="Basic and acidic residues" evidence="2">
    <location>
        <begin position="11"/>
        <end position="24"/>
    </location>
</feature>
<dbReference type="PANTHER" id="PTHR11937">
    <property type="entry name" value="ACTIN"/>
    <property type="match status" value="1"/>
</dbReference>
<keyword evidence="4" id="KW-1185">Reference proteome</keyword>
<organism evidence="3 4">
    <name type="scientific">Pichia kluyveri</name>
    <name type="common">Yeast</name>
    <dbReference type="NCBI Taxonomy" id="36015"/>
    <lineage>
        <taxon>Eukaryota</taxon>
        <taxon>Fungi</taxon>
        <taxon>Dikarya</taxon>
        <taxon>Ascomycota</taxon>
        <taxon>Saccharomycotina</taxon>
        <taxon>Pichiomycetes</taxon>
        <taxon>Pichiales</taxon>
        <taxon>Pichiaceae</taxon>
        <taxon>Pichia</taxon>
    </lineage>
</organism>